<evidence type="ECO:0000256" key="5">
    <source>
        <dbReference type="ARBA" id="ARBA00023284"/>
    </source>
</evidence>
<evidence type="ECO:0000256" key="3">
    <source>
        <dbReference type="ARBA" id="ARBA00022982"/>
    </source>
</evidence>
<dbReference type="EMBL" id="JNHM01000033">
    <property type="protein sequence ID" value="KDS52910.1"/>
    <property type="molecule type" value="Genomic_DNA"/>
</dbReference>
<dbReference type="Gene3D" id="3.40.30.10">
    <property type="entry name" value="Glutaredoxin"/>
    <property type="match status" value="1"/>
</dbReference>
<dbReference type="InterPro" id="IPR036249">
    <property type="entry name" value="Thioredoxin-like_sf"/>
</dbReference>
<dbReference type="GO" id="GO:0005829">
    <property type="term" value="C:cytosol"/>
    <property type="evidence" value="ECO:0007669"/>
    <property type="project" value="TreeGrafter"/>
</dbReference>
<evidence type="ECO:0000256" key="4">
    <source>
        <dbReference type="ARBA" id="ARBA00023157"/>
    </source>
</evidence>
<protein>
    <recommendedName>
        <fullName evidence="6">Thioredoxin</fullName>
    </recommendedName>
</protein>
<name>A0A069SMV9_PHOVU</name>
<dbReference type="Proteomes" id="UP000027661">
    <property type="component" value="Unassembled WGS sequence"/>
</dbReference>
<dbReference type="InterPro" id="IPR005746">
    <property type="entry name" value="Thioredoxin"/>
</dbReference>
<keyword evidence="3" id="KW-0249">Electron transport</keyword>
<evidence type="ECO:0000313" key="9">
    <source>
        <dbReference type="EMBL" id="KDS52910.1"/>
    </source>
</evidence>
<evidence type="ECO:0000256" key="2">
    <source>
        <dbReference type="ARBA" id="ARBA00022448"/>
    </source>
</evidence>
<dbReference type="RefSeq" id="WP_005838762.1">
    <property type="nucleotide sequence ID" value="NZ_JNHM01000033.1"/>
</dbReference>
<dbReference type="SMR" id="A0A069SMV9"/>
<dbReference type="Pfam" id="PF00085">
    <property type="entry name" value="Thioredoxin"/>
    <property type="match status" value="1"/>
</dbReference>
<dbReference type="PATRIC" id="fig|1339352.3.peg.2798"/>
<sequence>MNKTILFFLALVLAATTACGRGSSNNNPVKEETMATEGNGKVIHLTKAEFLAKVYNFEKNPEEWKYEGDKPAIVDFYADWCGPCKMVAPILDELAKEYDGQIVIYKVDTEKEQELAGAFGIRSIPSILFIPMEGKPEMAQGAMPKASFKKAIDEFLLKK</sequence>
<evidence type="ECO:0000256" key="7">
    <source>
        <dbReference type="SAM" id="SignalP"/>
    </source>
</evidence>
<evidence type="ECO:0000259" key="8">
    <source>
        <dbReference type="PROSITE" id="PS51352"/>
    </source>
</evidence>
<comment type="similarity">
    <text evidence="1">Belongs to the thioredoxin family.</text>
</comment>
<proteinExistence type="inferred from homology"/>
<dbReference type="CDD" id="cd02947">
    <property type="entry name" value="TRX_family"/>
    <property type="match status" value="1"/>
</dbReference>
<feature type="signal peptide" evidence="7">
    <location>
        <begin position="1"/>
        <end position="20"/>
    </location>
</feature>
<dbReference type="PROSITE" id="PS51257">
    <property type="entry name" value="PROKAR_LIPOPROTEIN"/>
    <property type="match status" value="1"/>
</dbReference>
<feature type="domain" description="Thioredoxin" evidence="8">
    <location>
        <begin position="23"/>
        <end position="157"/>
    </location>
</feature>
<keyword evidence="5" id="KW-0676">Redox-active center</keyword>
<dbReference type="PROSITE" id="PS51352">
    <property type="entry name" value="THIOREDOXIN_2"/>
    <property type="match status" value="1"/>
</dbReference>
<evidence type="ECO:0000313" key="10">
    <source>
        <dbReference type="Proteomes" id="UP000027661"/>
    </source>
</evidence>
<dbReference type="PROSITE" id="PS00194">
    <property type="entry name" value="THIOREDOXIN_1"/>
    <property type="match status" value="1"/>
</dbReference>
<dbReference type="GO" id="GO:0045454">
    <property type="term" value="P:cell redox homeostasis"/>
    <property type="evidence" value="ECO:0007669"/>
    <property type="project" value="TreeGrafter"/>
</dbReference>
<dbReference type="PANTHER" id="PTHR45663">
    <property type="entry name" value="GEO12009P1"/>
    <property type="match status" value="1"/>
</dbReference>
<reference evidence="9 10" key="1">
    <citation type="submission" date="2014-04" db="EMBL/GenBank/DDBJ databases">
        <authorList>
            <person name="Sears C."/>
            <person name="Carroll K."/>
            <person name="Sack B.R."/>
            <person name="Qadri F."/>
            <person name="Myers L.L."/>
            <person name="Chung G.-T."/>
            <person name="Escheverria P."/>
            <person name="Fraser C.M."/>
            <person name="Sadzewicz L."/>
            <person name="Shefchek K.A."/>
            <person name="Tallon L."/>
            <person name="Das S.P."/>
            <person name="Daugherty S."/>
            <person name="Mongodin E.F."/>
        </authorList>
    </citation>
    <scope>NUCLEOTIDE SEQUENCE [LARGE SCALE GENOMIC DNA]</scope>
    <source>
        <strain evidence="9 10">3975 RP4</strain>
    </source>
</reference>
<gene>
    <name evidence="9" type="ORF">M099_2907</name>
</gene>
<comment type="caution">
    <text evidence="9">The sequence shown here is derived from an EMBL/GenBank/DDBJ whole genome shotgun (WGS) entry which is preliminary data.</text>
</comment>
<keyword evidence="7" id="KW-0732">Signal</keyword>
<evidence type="ECO:0000256" key="1">
    <source>
        <dbReference type="ARBA" id="ARBA00008987"/>
    </source>
</evidence>
<dbReference type="AlphaFoldDB" id="A0A069SMV9"/>
<evidence type="ECO:0000256" key="6">
    <source>
        <dbReference type="NCBIfam" id="TIGR01068"/>
    </source>
</evidence>
<feature type="chain" id="PRO_5001669386" description="Thioredoxin" evidence="7">
    <location>
        <begin position="21"/>
        <end position="159"/>
    </location>
</feature>
<dbReference type="InterPro" id="IPR013766">
    <property type="entry name" value="Thioredoxin_domain"/>
</dbReference>
<dbReference type="GeneID" id="5302275"/>
<dbReference type="NCBIfam" id="TIGR01068">
    <property type="entry name" value="thioredoxin"/>
    <property type="match status" value="1"/>
</dbReference>
<dbReference type="GO" id="GO:0015035">
    <property type="term" value="F:protein-disulfide reductase activity"/>
    <property type="evidence" value="ECO:0007669"/>
    <property type="project" value="UniProtKB-UniRule"/>
</dbReference>
<keyword evidence="2" id="KW-0813">Transport</keyword>
<dbReference type="DNASU" id="5302275"/>
<dbReference type="InterPro" id="IPR017937">
    <property type="entry name" value="Thioredoxin_CS"/>
</dbReference>
<keyword evidence="4" id="KW-1015">Disulfide bond</keyword>
<organism evidence="9 10">
    <name type="scientific">Phocaeicola vulgatus str. 3975 RP4</name>
    <dbReference type="NCBI Taxonomy" id="1339352"/>
    <lineage>
        <taxon>Bacteria</taxon>
        <taxon>Pseudomonadati</taxon>
        <taxon>Bacteroidota</taxon>
        <taxon>Bacteroidia</taxon>
        <taxon>Bacteroidales</taxon>
        <taxon>Bacteroidaceae</taxon>
        <taxon>Phocaeicola</taxon>
    </lineage>
</organism>
<dbReference type="FunFam" id="3.40.30.10:FF:000229">
    <property type="entry name" value="Thioredoxin (TRX)"/>
    <property type="match status" value="1"/>
</dbReference>
<dbReference type="PANTHER" id="PTHR45663:SF11">
    <property type="entry name" value="GEO12009P1"/>
    <property type="match status" value="1"/>
</dbReference>
<accession>A0A069SMV9</accession>
<dbReference type="SUPFAM" id="SSF52833">
    <property type="entry name" value="Thioredoxin-like"/>
    <property type="match status" value="1"/>
</dbReference>
<dbReference type="PRINTS" id="PR00421">
    <property type="entry name" value="THIOREDOXIN"/>
</dbReference>